<dbReference type="PROSITE" id="PS50112">
    <property type="entry name" value="PAS"/>
    <property type="match status" value="1"/>
</dbReference>
<evidence type="ECO:0000256" key="1">
    <source>
        <dbReference type="SAM" id="MobiDB-lite"/>
    </source>
</evidence>
<dbReference type="InterPro" id="IPR013656">
    <property type="entry name" value="PAS_4"/>
</dbReference>
<dbReference type="Gene3D" id="3.30.450.20">
    <property type="entry name" value="PAS domain"/>
    <property type="match status" value="2"/>
</dbReference>
<feature type="domain" description="PAS" evidence="2">
    <location>
        <begin position="1"/>
        <end position="40"/>
    </location>
</feature>
<feature type="region of interest" description="Disordered" evidence="1">
    <location>
        <begin position="214"/>
        <end position="262"/>
    </location>
</feature>
<feature type="compositionally biased region" description="Polar residues" evidence="1">
    <location>
        <begin position="214"/>
        <end position="223"/>
    </location>
</feature>
<protein>
    <submittedName>
        <fullName evidence="3">PAS domain-containing protein</fullName>
    </submittedName>
</protein>
<dbReference type="EMBL" id="JBEPAZ010000017">
    <property type="protein sequence ID" value="MER6430267.1"/>
    <property type="molecule type" value="Genomic_DNA"/>
</dbReference>
<dbReference type="Pfam" id="PF08448">
    <property type="entry name" value="PAS_4"/>
    <property type="match status" value="1"/>
</dbReference>
<proteinExistence type="predicted"/>
<keyword evidence="4" id="KW-1185">Reference proteome</keyword>
<gene>
    <name evidence="3" type="ORF">ABT272_21360</name>
</gene>
<evidence type="ECO:0000313" key="3">
    <source>
        <dbReference type="EMBL" id="MER6430267.1"/>
    </source>
</evidence>
<organism evidence="3 4">
    <name type="scientific">Streptomyces sp. 900105245</name>
    <dbReference type="NCBI Taxonomy" id="3154379"/>
    <lineage>
        <taxon>Bacteria</taxon>
        <taxon>Bacillati</taxon>
        <taxon>Actinomycetota</taxon>
        <taxon>Actinomycetes</taxon>
        <taxon>Kitasatosporales</taxon>
        <taxon>Streptomycetaceae</taxon>
        <taxon>Streptomyces</taxon>
    </lineage>
</organism>
<dbReference type="Proteomes" id="UP001470023">
    <property type="component" value="Unassembled WGS sequence"/>
</dbReference>
<dbReference type="SUPFAM" id="SSF55785">
    <property type="entry name" value="PYP-like sensor domain (PAS domain)"/>
    <property type="match status" value="2"/>
</dbReference>
<dbReference type="InterPro" id="IPR013767">
    <property type="entry name" value="PAS_fold"/>
</dbReference>
<evidence type="ECO:0000259" key="2">
    <source>
        <dbReference type="PROSITE" id="PS50112"/>
    </source>
</evidence>
<evidence type="ECO:0000313" key="4">
    <source>
        <dbReference type="Proteomes" id="UP001470023"/>
    </source>
</evidence>
<accession>A0ABV1U9P0</accession>
<dbReference type="Pfam" id="PF00989">
    <property type="entry name" value="PAS"/>
    <property type="match status" value="1"/>
</dbReference>
<sequence length="262" mass="28292">MERQSTYTATATIDAQGILTGWSEGAQRLLGYDSSAVLGRPAAALLAAEGAAARRVLAGRERWNGNIPLRHRDGRSLELAVLAHRRTSAAGAVDWLVVSAVTARTQPPRGEPLEEWTFLQSPFPLAIFDAELRLVRANRRMEHALALPEAAMRGLRLVHIVPGAASEEADRSLRLALESGRPQDVRVRLGAELGRGVVLTPLKDADSRVRAVCLSTQQPTQDSAVRRSPSGETGSRVAAPSPTRPARRRNSARSRSPGWPTS</sequence>
<dbReference type="InterPro" id="IPR000014">
    <property type="entry name" value="PAS"/>
</dbReference>
<name>A0ABV1U9P0_9ACTN</name>
<dbReference type="InterPro" id="IPR035965">
    <property type="entry name" value="PAS-like_dom_sf"/>
</dbReference>
<comment type="caution">
    <text evidence="3">The sequence shown here is derived from an EMBL/GenBank/DDBJ whole genome shotgun (WGS) entry which is preliminary data.</text>
</comment>
<reference evidence="3 4" key="1">
    <citation type="submission" date="2024-06" db="EMBL/GenBank/DDBJ databases">
        <title>The Natural Products Discovery Center: Release of the First 8490 Sequenced Strains for Exploring Actinobacteria Biosynthetic Diversity.</title>
        <authorList>
            <person name="Kalkreuter E."/>
            <person name="Kautsar S.A."/>
            <person name="Yang D."/>
            <person name="Bader C.D."/>
            <person name="Teijaro C.N."/>
            <person name="Fluegel L."/>
            <person name="Davis C.M."/>
            <person name="Simpson J.R."/>
            <person name="Lauterbach L."/>
            <person name="Steele A.D."/>
            <person name="Gui C."/>
            <person name="Meng S."/>
            <person name="Li G."/>
            <person name="Viehrig K."/>
            <person name="Ye F."/>
            <person name="Su P."/>
            <person name="Kiefer A.F."/>
            <person name="Nichols A."/>
            <person name="Cepeda A.J."/>
            <person name="Yan W."/>
            <person name="Fan B."/>
            <person name="Jiang Y."/>
            <person name="Adhikari A."/>
            <person name="Zheng C.-J."/>
            <person name="Schuster L."/>
            <person name="Cowan T.M."/>
            <person name="Smanski M.J."/>
            <person name="Chevrette M.G."/>
            <person name="De Carvalho L.P.S."/>
            <person name="Shen B."/>
        </authorList>
    </citation>
    <scope>NUCLEOTIDE SEQUENCE [LARGE SCALE GENOMIC DNA]</scope>
    <source>
        <strain evidence="3 4">NPDC001166</strain>
    </source>
</reference>
<feature type="compositionally biased region" description="Low complexity" evidence="1">
    <location>
        <begin position="253"/>
        <end position="262"/>
    </location>
</feature>
<dbReference type="RefSeq" id="WP_352064130.1">
    <property type="nucleotide sequence ID" value="NZ_JBEPAZ010000017.1"/>
</dbReference>